<evidence type="ECO:0000313" key="3">
    <source>
        <dbReference type="Proteomes" id="UP000549009"/>
    </source>
</evidence>
<accession>A0A7W8B697</accession>
<gene>
    <name evidence="2" type="ORF">FHS40_009055</name>
</gene>
<evidence type="ECO:0000256" key="1">
    <source>
        <dbReference type="SAM" id="SignalP"/>
    </source>
</evidence>
<organism evidence="2 3">
    <name type="scientific">Streptomyces spectabilis</name>
    <dbReference type="NCBI Taxonomy" id="68270"/>
    <lineage>
        <taxon>Bacteria</taxon>
        <taxon>Bacillati</taxon>
        <taxon>Actinomycetota</taxon>
        <taxon>Actinomycetes</taxon>
        <taxon>Kitasatosporales</taxon>
        <taxon>Streptomycetaceae</taxon>
        <taxon>Streptomyces</taxon>
    </lineage>
</organism>
<protein>
    <submittedName>
        <fullName evidence="2">Uncharacterized protein</fullName>
    </submittedName>
</protein>
<dbReference type="EMBL" id="JACHJD010000047">
    <property type="protein sequence ID" value="MBB5109925.1"/>
    <property type="molecule type" value="Genomic_DNA"/>
</dbReference>
<keyword evidence="3" id="KW-1185">Reference proteome</keyword>
<sequence length="152" mass="15537">MFTLKRGILACALIGAVGGVMSPAGNAHAAVATPDICGGAASDYTGLLGLDTPFTGTANRDGADKPMTWSPLVFAQGTLYKAEINNGAADDRTMVANFALMVGTDGRGEIRFATPWGMAVSDNVHCGGTGTRVTKIEGNIGGGSDRFILNRA</sequence>
<dbReference type="AlphaFoldDB" id="A0A7W8B697"/>
<evidence type="ECO:0000313" key="2">
    <source>
        <dbReference type="EMBL" id="MBB5109925.1"/>
    </source>
</evidence>
<proteinExistence type="predicted"/>
<dbReference type="RefSeq" id="WP_184926977.1">
    <property type="nucleotide sequence ID" value="NZ_BMSQ01000048.1"/>
</dbReference>
<feature type="chain" id="PRO_5030794176" evidence="1">
    <location>
        <begin position="30"/>
        <end position="152"/>
    </location>
</feature>
<reference evidence="2 3" key="1">
    <citation type="submission" date="2020-08" db="EMBL/GenBank/DDBJ databases">
        <title>Genomic Encyclopedia of Type Strains, Phase III (KMG-III): the genomes of soil and plant-associated and newly described type strains.</title>
        <authorList>
            <person name="Whitman W."/>
        </authorList>
    </citation>
    <scope>NUCLEOTIDE SEQUENCE [LARGE SCALE GENOMIC DNA]</scope>
    <source>
        <strain evidence="2 3">CECT 3146</strain>
    </source>
</reference>
<feature type="signal peptide" evidence="1">
    <location>
        <begin position="1"/>
        <end position="29"/>
    </location>
</feature>
<comment type="caution">
    <text evidence="2">The sequence shown here is derived from an EMBL/GenBank/DDBJ whole genome shotgun (WGS) entry which is preliminary data.</text>
</comment>
<dbReference type="Proteomes" id="UP000549009">
    <property type="component" value="Unassembled WGS sequence"/>
</dbReference>
<keyword evidence="1" id="KW-0732">Signal</keyword>
<name>A0A7W8B697_STRST</name>